<dbReference type="SUPFAM" id="SSF55545">
    <property type="entry name" value="beta-N-acetylhexosaminidase-like domain"/>
    <property type="match status" value="1"/>
</dbReference>
<dbReference type="GO" id="GO:0045493">
    <property type="term" value="P:xylan catabolic process"/>
    <property type="evidence" value="ECO:0007669"/>
    <property type="project" value="InterPro"/>
</dbReference>
<dbReference type="InterPro" id="IPR029018">
    <property type="entry name" value="Hex-like_dom2"/>
</dbReference>
<sequence>MKTHLLAEHGKTAWRIVMAHPAHETVKLACDELFHFVMQMSGAALPVQTELVADGEYEILVGNSGRLAHHGIHVDWDELGEEGFVMQSAEHYLLLAGATPRGTLYAVYAFLEEELGCRWFASDCARIPKKAVLAFSQVSRVEKPAFESREAYWRDAFDGAFAVRNRMNSNKADISIRQGGRMKFYNFHHSFNDLLSPSEYFDQHPEYFSLVNGVRLRDRTQLCLTNPEVLQIAIARVRQWIRENPDCRVFSVAQNDWGNYCTCPACAALDAREGSPAGTMIAFVNQVAEAIHEEYPHIYLHTFAYQYTRKAPRTIRPHPNVIVRLCSIECCFSHPLDGTHAAPLAPQEKQPRGVQCGGPDSNAFLRDLREWSAICNHLYIWDYTTQFHNYLQPMPNFDALCRNLRLFRDMGVKGVLEQGNFSHGGGGHLAELEAYLQAKLLWNPDCDMQAHMMDFLNGYYGEAAAPLVFAYIEGWQQAVRPWHMRIYDSAHAPYITEELLEKSVNLLGEALRLTSDARQRARLSRLCASMDFLLISRLPLGTPGRNAMIDRFGWALREAGIDEIHERWTLEDALAQMKAADDECMQKRSLTNDYKM</sequence>
<accession>A0A9D1K6U1</accession>
<dbReference type="Pfam" id="PF03648">
    <property type="entry name" value="Glyco_hydro_67N"/>
    <property type="match status" value="1"/>
</dbReference>
<evidence type="ECO:0000313" key="3">
    <source>
        <dbReference type="EMBL" id="HIS93914.1"/>
    </source>
</evidence>
<reference evidence="3" key="2">
    <citation type="journal article" date="2021" name="PeerJ">
        <title>Extensive microbial diversity within the chicken gut microbiome revealed by metagenomics and culture.</title>
        <authorList>
            <person name="Gilroy R."/>
            <person name="Ravi A."/>
            <person name="Getino M."/>
            <person name="Pursley I."/>
            <person name="Horton D.L."/>
            <person name="Alikhan N.F."/>
            <person name="Baker D."/>
            <person name="Gharbi K."/>
            <person name="Hall N."/>
            <person name="Watson M."/>
            <person name="Adriaenssens E.M."/>
            <person name="Foster-Nyarko E."/>
            <person name="Jarju S."/>
            <person name="Secka A."/>
            <person name="Antonio M."/>
            <person name="Oren A."/>
            <person name="Chaudhuri R.R."/>
            <person name="La Ragione R."/>
            <person name="Hildebrand F."/>
            <person name="Pallen M.J."/>
        </authorList>
    </citation>
    <scope>NUCLEOTIDE SEQUENCE</scope>
    <source>
        <strain evidence="3">13766</strain>
    </source>
</reference>
<proteinExistence type="predicted"/>
<dbReference type="AlphaFoldDB" id="A0A9D1K6U1"/>
<dbReference type="PANTHER" id="PTHR47406">
    <property type="entry name" value="COAGULATION FACTOR 5/8 TYPE, C-TERMINAL"/>
    <property type="match status" value="1"/>
</dbReference>
<keyword evidence="1" id="KW-0378">Hydrolase</keyword>
<dbReference type="InterPro" id="IPR005154">
    <property type="entry name" value="Glyco_hydro_67_aGlcAse_N"/>
</dbReference>
<reference evidence="3" key="1">
    <citation type="submission" date="2020-10" db="EMBL/GenBank/DDBJ databases">
        <authorList>
            <person name="Gilroy R."/>
        </authorList>
    </citation>
    <scope>NUCLEOTIDE SEQUENCE</scope>
    <source>
        <strain evidence="3">13766</strain>
    </source>
</reference>
<dbReference type="PANTHER" id="PTHR47406:SF2">
    <property type="entry name" value="ALPHA GLUCURONIDASE N-TERMINAL DOMAIN-CONTAINING PROTEIN"/>
    <property type="match status" value="1"/>
</dbReference>
<gene>
    <name evidence="3" type="ORF">IAA84_12940</name>
</gene>
<evidence type="ECO:0000313" key="4">
    <source>
        <dbReference type="Proteomes" id="UP000824140"/>
    </source>
</evidence>
<comment type="caution">
    <text evidence="3">The sequence shown here is derived from an EMBL/GenBank/DDBJ whole genome shotgun (WGS) entry which is preliminary data.</text>
</comment>
<feature type="domain" description="Alpha glucuronidase N-terminal" evidence="2">
    <location>
        <begin position="11"/>
        <end position="109"/>
    </location>
</feature>
<dbReference type="EMBL" id="DVJN01000247">
    <property type="protein sequence ID" value="HIS93914.1"/>
    <property type="molecule type" value="Genomic_DNA"/>
</dbReference>
<evidence type="ECO:0000256" key="1">
    <source>
        <dbReference type="ARBA" id="ARBA00022801"/>
    </source>
</evidence>
<organism evidence="3 4">
    <name type="scientific">Candidatus Alectryocaccomicrobium excrementavium</name>
    <dbReference type="NCBI Taxonomy" id="2840668"/>
    <lineage>
        <taxon>Bacteria</taxon>
        <taxon>Bacillati</taxon>
        <taxon>Bacillota</taxon>
        <taxon>Clostridia</taxon>
        <taxon>Candidatus Alectryocaccomicrobium</taxon>
    </lineage>
</organism>
<dbReference type="Pfam" id="PF16126">
    <property type="entry name" value="DUF4838"/>
    <property type="match status" value="1"/>
</dbReference>
<dbReference type="Proteomes" id="UP000824140">
    <property type="component" value="Unassembled WGS sequence"/>
</dbReference>
<name>A0A9D1K6U1_9FIRM</name>
<dbReference type="InterPro" id="IPR032287">
    <property type="entry name" value="DUF4838"/>
</dbReference>
<evidence type="ECO:0000259" key="2">
    <source>
        <dbReference type="Pfam" id="PF03648"/>
    </source>
</evidence>
<dbReference type="GO" id="GO:0046559">
    <property type="term" value="F:alpha-glucuronidase activity"/>
    <property type="evidence" value="ECO:0007669"/>
    <property type="project" value="InterPro"/>
</dbReference>
<protein>
    <submittedName>
        <fullName evidence="3">DUF4838 domain-containing protein</fullName>
    </submittedName>
</protein>
<dbReference type="Gene3D" id="3.30.379.10">
    <property type="entry name" value="Chitobiase/beta-hexosaminidase domain 2-like"/>
    <property type="match status" value="1"/>
</dbReference>